<organism evidence="6 7">
    <name type="scientific">Sphagnum jensenii</name>
    <dbReference type="NCBI Taxonomy" id="128206"/>
    <lineage>
        <taxon>Eukaryota</taxon>
        <taxon>Viridiplantae</taxon>
        <taxon>Streptophyta</taxon>
        <taxon>Embryophyta</taxon>
        <taxon>Bryophyta</taxon>
        <taxon>Sphagnophytina</taxon>
        <taxon>Sphagnopsida</taxon>
        <taxon>Sphagnales</taxon>
        <taxon>Sphagnaceae</taxon>
        <taxon>Sphagnum</taxon>
    </lineage>
</organism>
<dbReference type="PANTHER" id="PTHR11638:SF18">
    <property type="entry name" value="HEAT SHOCK PROTEIN 104"/>
    <property type="match status" value="1"/>
</dbReference>
<accession>A0ABP0W6H6</accession>
<dbReference type="SMART" id="SM01086">
    <property type="entry name" value="ClpB_D2-small"/>
    <property type="match status" value="1"/>
</dbReference>
<evidence type="ECO:0000313" key="7">
    <source>
        <dbReference type="Proteomes" id="UP001497444"/>
    </source>
</evidence>
<sequence length="268" mass="29914">MSEREKLLHLDEELHKCVVGQEPAVKAVAQAIQWSRAGLADPNWPIASFMFMGPTGVVKTELAKALADYLFNTEQAVIQFDMSEYMEKHAVSELIGAPPGYVGYEEGGQLTEAVHRRLYSVLLFDEIEKAHSDVSNIFLQILDDGRVTDSHGRTVKYTNTVIIMTSNLQRVQQRLQDWKITLKVTDSAVQLLAELEYDPNYGARPVKQVIMWFVENEIAQGLLKDGFKEGDVIVVDTDGTKQLTFQELEGPGDSTTARDSDAVAHSVK</sequence>
<dbReference type="Proteomes" id="UP001497444">
    <property type="component" value="Chromosome 14"/>
</dbReference>
<evidence type="ECO:0000256" key="3">
    <source>
        <dbReference type="SAM" id="MobiDB-lite"/>
    </source>
</evidence>
<keyword evidence="2" id="KW-0067">ATP-binding</keyword>
<proteinExistence type="predicted"/>
<dbReference type="InterPro" id="IPR027417">
    <property type="entry name" value="P-loop_NTPase"/>
</dbReference>
<dbReference type="InterPro" id="IPR003593">
    <property type="entry name" value="AAA+_ATPase"/>
</dbReference>
<feature type="domain" description="Clp ATPase C-terminal" evidence="5">
    <location>
        <begin position="155"/>
        <end position="245"/>
    </location>
</feature>
<keyword evidence="1" id="KW-0547">Nucleotide-binding</keyword>
<reference evidence="6" key="1">
    <citation type="submission" date="2024-02" db="EMBL/GenBank/DDBJ databases">
        <authorList>
            <consortium name="ELIXIR-Norway"/>
            <consortium name="Elixir Norway"/>
        </authorList>
    </citation>
    <scope>NUCLEOTIDE SEQUENCE</scope>
</reference>
<dbReference type="PRINTS" id="PR00300">
    <property type="entry name" value="CLPPROTEASEA"/>
</dbReference>
<protein>
    <submittedName>
        <fullName evidence="6">Uncharacterized protein</fullName>
    </submittedName>
</protein>
<dbReference type="CDD" id="cd19499">
    <property type="entry name" value="RecA-like_ClpB_Hsp104-like"/>
    <property type="match status" value="1"/>
</dbReference>
<evidence type="ECO:0000313" key="6">
    <source>
        <dbReference type="EMBL" id="CAK9261493.1"/>
    </source>
</evidence>
<dbReference type="InterPro" id="IPR001270">
    <property type="entry name" value="ClpA/B"/>
</dbReference>
<dbReference type="SUPFAM" id="SSF52540">
    <property type="entry name" value="P-loop containing nucleoside triphosphate hydrolases"/>
    <property type="match status" value="1"/>
</dbReference>
<evidence type="ECO:0000259" key="5">
    <source>
        <dbReference type="SMART" id="SM01086"/>
    </source>
</evidence>
<feature type="region of interest" description="Disordered" evidence="3">
    <location>
        <begin position="246"/>
        <end position="268"/>
    </location>
</feature>
<dbReference type="Gene3D" id="3.40.50.300">
    <property type="entry name" value="P-loop containing nucleotide triphosphate hydrolases"/>
    <property type="match status" value="1"/>
</dbReference>
<dbReference type="Pfam" id="PF07724">
    <property type="entry name" value="AAA_2"/>
    <property type="match status" value="1"/>
</dbReference>
<feature type="domain" description="AAA+ ATPase" evidence="4">
    <location>
        <begin position="45"/>
        <end position="195"/>
    </location>
</feature>
<dbReference type="EMBL" id="OZ020109">
    <property type="protein sequence ID" value="CAK9261493.1"/>
    <property type="molecule type" value="Genomic_DNA"/>
</dbReference>
<dbReference type="InterPro" id="IPR003959">
    <property type="entry name" value="ATPase_AAA_core"/>
</dbReference>
<keyword evidence="7" id="KW-1185">Reference proteome</keyword>
<name>A0ABP0W6H6_9BRYO</name>
<dbReference type="InterPro" id="IPR050130">
    <property type="entry name" value="ClpA_ClpB"/>
</dbReference>
<dbReference type="SMART" id="SM00382">
    <property type="entry name" value="AAA"/>
    <property type="match status" value="1"/>
</dbReference>
<dbReference type="PANTHER" id="PTHR11638">
    <property type="entry name" value="ATP-DEPENDENT CLP PROTEASE"/>
    <property type="match status" value="1"/>
</dbReference>
<dbReference type="InterPro" id="IPR019489">
    <property type="entry name" value="Clp_ATPase_C"/>
</dbReference>
<evidence type="ECO:0000259" key="4">
    <source>
        <dbReference type="SMART" id="SM00382"/>
    </source>
</evidence>
<evidence type="ECO:0000256" key="2">
    <source>
        <dbReference type="ARBA" id="ARBA00022840"/>
    </source>
</evidence>
<gene>
    <name evidence="6" type="ORF">CSSPJE1EN1_LOCUS6971</name>
</gene>
<evidence type="ECO:0000256" key="1">
    <source>
        <dbReference type="ARBA" id="ARBA00022741"/>
    </source>
</evidence>